<dbReference type="OrthoDB" id="9813550at2"/>
<feature type="domain" description="Glycosyltransferase 2-like" evidence="2">
    <location>
        <begin position="5"/>
        <end position="167"/>
    </location>
</feature>
<organism evidence="3 4">
    <name type="scientific">Fulvivirga imtechensis AK7</name>
    <dbReference type="NCBI Taxonomy" id="1237149"/>
    <lineage>
        <taxon>Bacteria</taxon>
        <taxon>Pseudomonadati</taxon>
        <taxon>Bacteroidota</taxon>
        <taxon>Cytophagia</taxon>
        <taxon>Cytophagales</taxon>
        <taxon>Fulvivirgaceae</taxon>
        <taxon>Fulvivirga</taxon>
    </lineage>
</organism>
<dbReference type="PANTHER" id="PTHR43685">
    <property type="entry name" value="GLYCOSYLTRANSFERASE"/>
    <property type="match status" value="1"/>
</dbReference>
<feature type="transmembrane region" description="Helical" evidence="1">
    <location>
        <begin position="286"/>
        <end position="307"/>
    </location>
</feature>
<keyword evidence="1" id="KW-1133">Transmembrane helix</keyword>
<keyword evidence="1" id="KW-0812">Transmembrane</keyword>
<dbReference type="PATRIC" id="fig|1237149.3.peg.4982"/>
<dbReference type="SUPFAM" id="SSF53448">
    <property type="entry name" value="Nucleotide-diphospho-sugar transferases"/>
    <property type="match status" value="1"/>
</dbReference>
<proteinExistence type="predicted"/>
<dbReference type="GO" id="GO:0016740">
    <property type="term" value="F:transferase activity"/>
    <property type="evidence" value="ECO:0007669"/>
    <property type="project" value="UniProtKB-KW"/>
</dbReference>
<keyword evidence="3" id="KW-0808">Transferase</keyword>
<dbReference type="PANTHER" id="PTHR43685:SF2">
    <property type="entry name" value="GLYCOSYLTRANSFERASE 2-LIKE DOMAIN-CONTAINING PROTEIN"/>
    <property type="match status" value="1"/>
</dbReference>
<protein>
    <submittedName>
        <fullName evidence="3">Glycosyltransferase</fullName>
    </submittedName>
</protein>
<dbReference type="EMBL" id="AMZN01000087">
    <property type="protein sequence ID" value="ELR68909.1"/>
    <property type="molecule type" value="Genomic_DNA"/>
</dbReference>
<dbReference type="InterPro" id="IPR001173">
    <property type="entry name" value="Glyco_trans_2-like"/>
</dbReference>
<sequence length="330" mass="37477">MHLYSVIIPVYNRPDEVRDLLRSLVCQNNRKFEVIIVEDGSAKDCRTIVEDFSVELPIKYLWQPNSGPGPARNAGAHEAGGEWLIFFDSDCIIPPNYFVELDEALKKIQFDAYGGPDKAHKDFSKIQKAIDYSMTSFLTTGGIRGGQQSFEKFKPRSFNMGMKRSLFDQVGGFSPLRFGEDIDMSLKLEKAGAKSVLVAGAFVYHKRRVSFKTFFKQVFNSGVARIILNKLHPKSLRIVHLLPSAFVLFHVILCFMVIIKPVLAYILLLFPVIIFLDSSFKTKNPITGVLAIISSYVQLTGYGVGFLKAWCQHYVLKKEINYAFRDNFYK</sequence>
<accession>L8JN09</accession>
<keyword evidence="4" id="KW-1185">Reference proteome</keyword>
<dbReference type="Proteomes" id="UP000011135">
    <property type="component" value="Unassembled WGS sequence"/>
</dbReference>
<evidence type="ECO:0000313" key="3">
    <source>
        <dbReference type="EMBL" id="ELR68909.1"/>
    </source>
</evidence>
<dbReference type="Gene3D" id="3.90.550.10">
    <property type="entry name" value="Spore Coat Polysaccharide Biosynthesis Protein SpsA, Chain A"/>
    <property type="match status" value="1"/>
</dbReference>
<keyword evidence="1" id="KW-0472">Membrane</keyword>
<dbReference type="Pfam" id="PF00535">
    <property type="entry name" value="Glycos_transf_2"/>
    <property type="match status" value="1"/>
</dbReference>
<dbReference type="InterPro" id="IPR050834">
    <property type="entry name" value="Glycosyltransf_2"/>
</dbReference>
<dbReference type="InterPro" id="IPR029044">
    <property type="entry name" value="Nucleotide-diphossugar_trans"/>
</dbReference>
<dbReference type="AlphaFoldDB" id="L8JN09"/>
<dbReference type="eggNOG" id="COG1216">
    <property type="taxonomic scope" value="Bacteria"/>
</dbReference>
<evidence type="ECO:0000259" key="2">
    <source>
        <dbReference type="Pfam" id="PF00535"/>
    </source>
</evidence>
<comment type="caution">
    <text evidence="3">The sequence shown here is derived from an EMBL/GenBank/DDBJ whole genome shotgun (WGS) entry which is preliminary data.</text>
</comment>
<reference evidence="3 4" key="1">
    <citation type="submission" date="2012-12" db="EMBL/GenBank/DDBJ databases">
        <title>Genome assembly of Fulvivirga imtechensis AK7.</title>
        <authorList>
            <person name="Nupur N."/>
            <person name="Khatri I."/>
            <person name="Kumar R."/>
            <person name="Subramanian S."/>
            <person name="Pinnaka A."/>
        </authorList>
    </citation>
    <scope>NUCLEOTIDE SEQUENCE [LARGE SCALE GENOMIC DNA]</scope>
    <source>
        <strain evidence="3 4">AK7</strain>
    </source>
</reference>
<gene>
    <name evidence="3" type="ORF">C900_05602</name>
</gene>
<dbReference type="STRING" id="1237149.C900_05602"/>
<dbReference type="RefSeq" id="WP_009582710.1">
    <property type="nucleotide sequence ID" value="NZ_AMZN01000087.1"/>
</dbReference>
<feature type="transmembrane region" description="Helical" evidence="1">
    <location>
        <begin position="262"/>
        <end position="280"/>
    </location>
</feature>
<evidence type="ECO:0000313" key="4">
    <source>
        <dbReference type="Proteomes" id="UP000011135"/>
    </source>
</evidence>
<name>L8JN09_9BACT</name>
<evidence type="ECO:0000256" key="1">
    <source>
        <dbReference type="SAM" id="Phobius"/>
    </source>
</evidence>